<sequence>MKEARFVTDGVEADHFGGSIAISGDRLFVGAPRDGVDGSGFVFQRNGETWSPTATLKPDAIVRRRYLMFTAQIRR</sequence>
<name>A0ABY6BAD9_9GAMM</name>
<dbReference type="RefSeq" id="WP_261694000.1">
    <property type="nucleotide sequence ID" value="NZ_CP104694.1"/>
</dbReference>
<dbReference type="Pfam" id="PF14312">
    <property type="entry name" value="FG-GAP_2"/>
    <property type="match status" value="1"/>
</dbReference>
<dbReference type="Proteomes" id="UP001064632">
    <property type="component" value="Chromosome"/>
</dbReference>
<organism evidence="1 2">
    <name type="scientific">Tahibacter amnicola</name>
    <dbReference type="NCBI Taxonomy" id="2976241"/>
    <lineage>
        <taxon>Bacteria</taxon>
        <taxon>Pseudomonadati</taxon>
        <taxon>Pseudomonadota</taxon>
        <taxon>Gammaproteobacteria</taxon>
        <taxon>Lysobacterales</taxon>
        <taxon>Rhodanobacteraceae</taxon>
        <taxon>Tahibacter</taxon>
    </lineage>
</organism>
<evidence type="ECO:0000313" key="1">
    <source>
        <dbReference type="EMBL" id="UXI67024.1"/>
    </source>
</evidence>
<keyword evidence="2" id="KW-1185">Reference proteome</keyword>
<gene>
    <name evidence="1" type="ORF">N4264_20060</name>
</gene>
<reference evidence="1" key="1">
    <citation type="submission" date="2022-09" db="EMBL/GenBank/DDBJ databases">
        <title>Tahibacter sp. nov., isolated from a fresh water.</title>
        <authorList>
            <person name="Baek J.H."/>
            <person name="Lee J.K."/>
            <person name="Kim J.M."/>
            <person name="Jeon C.O."/>
        </authorList>
    </citation>
    <scope>NUCLEOTIDE SEQUENCE</scope>
    <source>
        <strain evidence="1">W38</strain>
    </source>
</reference>
<protein>
    <submittedName>
        <fullName evidence="1">FG-GAP repeat protein</fullName>
    </submittedName>
</protein>
<evidence type="ECO:0000313" key="2">
    <source>
        <dbReference type="Proteomes" id="UP001064632"/>
    </source>
</evidence>
<dbReference type="EMBL" id="CP104694">
    <property type="protein sequence ID" value="UXI67024.1"/>
    <property type="molecule type" value="Genomic_DNA"/>
</dbReference>
<accession>A0ABY6BAD9</accession>
<proteinExistence type="predicted"/>
<dbReference type="InterPro" id="IPR013517">
    <property type="entry name" value="FG-GAP"/>
</dbReference>